<feature type="transmembrane region" description="Helical" evidence="12">
    <location>
        <begin position="12"/>
        <end position="30"/>
    </location>
</feature>
<dbReference type="InterPro" id="IPR052029">
    <property type="entry name" value="PpiD_chaperone"/>
</dbReference>
<evidence type="ECO:0000256" key="2">
    <source>
        <dbReference type="ARBA" id="ARBA00022475"/>
    </source>
</evidence>
<dbReference type="EMBL" id="FTOH01000012">
    <property type="protein sequence ID" value="SIT16484.1"/>
    <property type="molecule type" value="Genomic_DNA"/>
</dbReference>
<evidence type="ECO:0000256" key="5">
    <source>
        <dbReference type="ARBA" id="ARBA00022989"/>
    </source>
</evidence>
<dbReference type="PANTHER" id="PTHR47529:SF1">
    <property type="entry name" value="PERIPLASMIC CHAPERONE PPID"/>
    <property type="match status" value="1"/>
</dbReference>
<dbReference type="GO" id="GO:0005886">
    <property type="term" value="C:plasma membrane"/>
    <property type="evidence" value="ECO:0007669"/>
    <property type="project" value="UniProtKB-SubCell"/>
</dbReference>
<keyword evidence="11 14" id="KW-0413">Isomerase</keyword>
<dbReference type="GO" id="GO:0003755">
    <property type="term" value="F:peptidyl-prolyl cis-trans isomerase activity"/>
    <property type="evidence" value="ECO:0007669"/>
    <property type="project" value="UniProtKB-KW"/>
</dbReference>
<keyword evidence="3" id="KW-0997">Cell inner membrane</keyword>
<dbReference type="PROSITE" id="PS50198">
    <property type="entry name" value="PPIC_PPIASE_2"/>
    <property type="match status" value="1"/>
</dbReference>
<dbReference type="PROSITE" id="PS01096">
    <property type="entry name" value="PPIC_PPIASE_1"/>
    <property type="match status" value="1"/>
</dbReference>
<dbReference type="PANTHER" id="PTHR47529">
    <property type="entry name" value="PEPTIDYL-PROLYL CIS-TRANS ISOMERASE D"/>
    <property type="match status" value="1"/>
</dbReference>
<dbReference type="InterPro" id="IPR000297">
    <property type="entry name" value="PPIase_PpiC"/>
</dbReference>
<accession>A0A1N7Q0S5</accession>
<evidence type="ECO:0000256" key="3">
    <source>
        <dbReference type="ARBA" id="ARBA00022519"/>
    </source>
</evidence>
<evidence type="ECO:0000256" key="9">
    <source>
        <dbReference type="ARBA" id="ARBA00040743"/>
    </source>
</evidence>
<protein>
    <recommendedName>
        <fullName evidence="9">Periplasmic chaperone PpiD</fullName>
    </recommendedName>
    <alternativeName>
        <fullName evidence="10">Periplasmic folding chaperone</fullName>
    </alternativeName>
</protein>
<evidence type="ECO:0000256" key="10">
    <source>
        <dbReference type="ARBA" id="ARBA00042775"/>
    </source>
</evidence>
<keyword evidence="5 12" id="KW-1133">Transmembrane helix</keyword>
<proteinExistence type="inferred from homology"/>
<keyword evidence="2" id="KW-1003">Cell membrane</keyword>
<dbReference type="AlphaFoldDB" id="A0A1N7Q0S5"/>
<evidence type="ECO:0000256" key="12">
    <source>
        <dbReference type="SAM" id="Phobius"/>
    </source>
</evidence>
<dbReference type="InterPro" id="IPR027304">
    <property type="entry name" value="Trigger_fact/SurA_dom_sf"/>
</dbReference>
<dbReference type="InterPro" id="IPR023058">
    <property type="entry name" value="PPIase_PpiC_CS"/>
</dbReference>
<keyword evidence="7" id="KW-0143">Chaperone</keyword>
<dbReference type="SUPFAM" id="SSF109998">
    <property type="entry name" value="Triger factor/SurA peptide-binding domain-like"/>
    <property type="match status" value="1"/>
</dbReference>
<keyword evidence="15" id="KW-1185">Reference proteome</keyword>
<comment type="subcellular location">
    <subcellularLocation>
        <location evidence="1">Cell inner membrane</location>
        <topology evidence="1">Single-pass type II membrane protein</topology>
        <orientation evidence="1">Periplasmic side</orientation>
    </subcellularLocation>
</comment>
<reference evidence="15" key="1">
    <citation type="submission" date="2017-01" db="EMBL/GenBank/DDBJ databases">
        <authorList>
            <person name="Varghese N."/>
            <person name="Submissions S."/>
        </authorList>
    </citation>
    <scope>NUCLEOTIDE SEQUENCE [LARGE SCALE GENOMIC DNA]</scope>
    <source>
        <strain evidence="15">DSM 24913</strain>
    </source>
</reference>
<evidence type="ECO:0000259" key="13">
    <source>
        <dbReference type="PROSITE" id="PS50198"/>
    </source>
</evidence>
<dbReference type="InterPro" id="IPR046357">
    <property type="entry name" value="PPIase_dom_sf"/>
</dbReference>
<evidence type="ECO:0000256" key="4">
    <source>
        <dbReference type="ARBA" id="ARBA00022692"/>
    </source>
</evidence>
<dbReference type="Gene3D" id="1.10.4030.10">
    <property type="entry name" value="Porin chaperone SurA, peptide-binding domain"/>
    <property type="match status" value="1"/>
</dbReference>
<dbReference type="Gene3D" id="3.10.50.40">
    <property type="match status" value="1"/>
</dbReference>
<dbReference type="Proteomes" id="UP000185639">
    <property type="component" value="Unassembled WGS sequence"/>
</dbReference>
<evidence type="ECO:0000256" key="8">
    <source>
        <dbReference type="ARBA" id="ARBA00038408"/>
    </source>
</evidence>
<dbReference type="Gene3D" id="6.10.140.970">
    <property type="match status" value="1"/>
</dbReference>
<evidence type="ECO:0000256" key="7">
    <source>
        <dbReference type="ARBA" id="ARBA00023186"/>
    </source>
</evidence>
<dbReference type="Pfam" id="PF00639">
    <property type="entry name" value="Rotamase"/>
    <property type="match status" value="1"/>
</dbReference>
<name>A0A1N7Q0S5_9GAMM</name>
<dbReference type="SUPFAM" id="SSF54534">
    <property type="entry name" value="FKBP-like"/>
    <property type="match status" value="1"/>
</dbReference>
<evidence type="ECO:0000256" key="6">
    <source>
        <dbReference type="ARBA" id="ARBA00023136"/>
    </source>
</evidence>
<keyword evidence="6 12" id="KW-0472">Membrane</keyword>
<feature type="domain" description="PpiC" evidence="13">
    <location>
        <begin position="266"/>
        <end position="364"/>
    </location>
</feature>
<gene>
    <name evidence="14" type="ORF">SAMN05421686_11298</name>
</gene>
<organism evidence="14 15">
    <name type="scientific">Thalassolituus maritimus</name>
    <dbReference type="NCBI Taxonomy" id="484498"/>
    <lineage>
        <taxon>Bacteria</taxon>
        <taxon>Pseudomonadati</taxon>
        <taxon>Pseudomonadota</taxon>
        <taxon>Gammaproteobacteria</taxon>
        <taxon>Oceanospirillales</taxon>
        <taxon>Oceanospirillaceae</taxon>
        <taxon>Thalassolituus</taxon>
    </lineage>
</organism>
<dbReference type="OrthoDB" id="9812372at2"/>
<keyword evidence="4 12" id="KW-0812">Transmembrane</keyword>
<comment type="similarity">
    <text evidence="8">Belongs to the PpiD chaperone family.</text>
</comment>
<evidence type="ECO:0000313" key="15">
    <source>
        <dbReference type="Proteomes" id="UP000185639"/>
    </source>
</evidence>
<evidence type="ECO:0000256" key="11">
    <source>
        <dbReference type="PROSITE-ProRule" id="PRU00278"/>
    </source>
</evidence>
<keyword evidence="11" id="KW-0697">Rotamase</keyword>
<sequence length="606" mass="66811">MLQTMRNNAQGIIAKIIVGFIIVVFALWGVESIVNLGGGEKPVATVGDYEISRVEVQQKVAEQKNQLRRQFGDQYDEGLFNEKFLEQSAVEQLINEKVAQTQADKLDLYAAKGIVDQMIVNTPSFQTAGEYDPEQFKLVLRMNGYSVAQYRAMLADSVRQNQVRAAFMLSTIETPFEMQLRQSLENEQRTFSYASVSADQFKDSVEVLDDEITAYYDENIQRFMTPERARIRYVLLSRDSIENAQEVTEEDLEVAYQDYVADIEQNEQRESAHILFLTEDRSESEALELAEAARTRLDNGESFATVAADVSEDGGSADMGGSLGVNPRGAFDPAFDDALYALEEGEVSEPVVTEFGVHIIKAVSVQSADVPAMADVRGELVDIVKAEKAGFLFAERSQELANSAFSAETIEELAASSGLEVQTSDYFTQTSGQGVADSDQVRRAAFEDNMKLDRELSDLVDLEAGSMVFVVDDYQDAQPKPLDEVRGQVVAALTSQKALEAASEKAEAILAGEADADWSEATTTLRQSTDAPRVAQQKAFALAEGESDVVSSPAGYTVVKLTSVDRKSWEEMAVTDELKTSVRNQSARDDMVSYQAWSKANTEISQ</sequence>
<dbReference type="STRING" id="484498.SAMN05421686_11298"/>
<evidence type="ECO:0000256" key="1">
    <source>
        <dbReference type="ARBA" id="ARBA00004382"/>
    </source>
</evidence>
<dbReference type="Pfam" id="PF13624">
    <property type="entry name" value="SurA_N_3"/>
    <property type="match status" value="1"/>
</dbReference>
<evidence type="ECO:0000313" key="14">
    <source>
        <dbReference type="EMBL" id="SIT16484.1"/>
    </source>
</evidence>
<dbReference type="RefSeq" id="WP_076517819.1">
    <property type="nucleotide sequence ID" value="NZ_FTOH01000012.1"/>
</dbReference>